<dbReference type="InterPro" id="IPR010231">
    <property type="entry name" value="SUF_FeS_clus_asmbl_SufB"/>
</dbReference>
<accession>A0A0G0FIJ1</accession>
<dbReference type="Proteomes" id="UP000034508">
    <property type="component" value="Unassembled WGS sequence"/>
</dbReference>
<reference evidence="4 5" key="1">
    <citation type="journal article" date="2015" name="Nature">
        <title>rRNA introns, odd ribosomes, and small enigmatic genomes across a large radiation of phyla.</title>
        <authorList>
            <person name="Brown C.T."/>
            <person name="Hug L.A."/>
            <person name="Thomas B.C."/>
            <person name="Sharon I."/>
            <person name="Castelle C.J."/>
            <person name="Singh A."/>
            <person name="Wilkins M.J."/>
            <person name="Williams K.H."/>
            <person name="Banfield J.F."/>
        </authorList>
    </citation>
    <scope>NUCLEOTIDE SEQUENCE [LARGE SCALE GENOMIC DNA]</scope>
</reference>
<evidence type="ECO:0000259" key="2">
    <source>
        <dbReference type="Pfam" id="PF01458"/>
    </source>
</evidence>
<feature type="domain" description="SUF system FeS cluster assembly SufBD core" evidence="2">
    <location>
        <begin position="203"/>
        <end position="437"/>
    </location>
</feature>
<dbReference type="Pfam" id="PF01458">
    <property type="entry name" value="SUFBD_core"/>
    <property type="match status" value="1"/>
</dbReference>
<dbReference type="AlphaFoldDB" id="A0A0G0FIJ1"/>
<organism evidence="4 5">
    <name type="scientific">Berkelbacteria bacterium GW2011_GWA1_36_9</name>
    <dbReference type="NCBI Taxonomy" id="1618331"/>
    <lineage>
        <taxon>Bacteria</taxon>
        <taxon>Candidatus Berkelbacteria</taxon>
    </lineage>
</organism>
<dbReference type="PANTHER" id="PTHR30508:SF1">
    <property type="entry name" value="UPF0051 PROTEIN ABCI8, CHLOROPLASTIC-RELATED"/>
    <property type="match status" value="1"/>
</dbReference>
<dbReference type="SUPFAM" id="SSF101960">
    <property type="entry name" value="Stabilizer of iron transporter SufD"/>
    <property type="match status" value="1"/>
</dbReference>
<dbReference type="PATRIC" id="fig|1618331.3.peg.788"/>
<feature type="domain" description="SUF system FeS cluster assembly SufBD N-terminal" evidence="3">
    <location>
        <begin position="128"/>
        <end position="200"/>
    </location>
</feature>
<dbReference type="InterPro" id="IPR000825">
    <property type="entry name" value="SUF_FeS_clus_asmbl_SufBD_core"/>
</dbReference>
<protein>
    <submittedName>
        <fullName evidence="4">FeS assembly protein SufB</fullName>
    </submittedName>
</protein>
<comment type="caution">
    <text evidence="4">The sequence shown here is derived from an EMBL/GenBank/DDBJ whole genome shotgun (WGS) entry which is preliminary data.</text>
</comment>
<dbReference type="Pfam" id="PF19295">
    <property type="entry name" value="SufBD_N"/>
    <property type="match status" value="1"/>
</dbReference>
<dbReference type="InterPro" id="IPR055346">
    <property type="entry name" value="Fe-S_cluster_assembly_SufBD"/>
</dbReference>
<dbReference type="PANTHER" id="PTHR30508">
    <property type="entry name" value="FES CLUSTER ASSEMBLY PROTEIN SUF"/>
    <property type="match status" value="1"/>
</dbReference>
<evidence type="ECO:0000259" key="3">
    <source>
        <dbReference type="Pfam" id="PF19295"/>
    </source>
</evidence>
<dbReference type="InterPro" id="IPR037284">
    <property type="entry name" value="SUF_FeS_clus_asmbl_SufBD_sf"/>
</dbReference>
<evidence type="ECO:0000313" key="5">
    <source>
        <dbReference type="Proteomes" id="UP000034508"/>
    </source>
</evidence>
<dbReference type="NCBIfam" id="TIGR01980">
    <property type="entry name" value="sufB"/>
    <property type="match status" value="1"/>
</dbReference>
<proteinExistence type="inferred from homology"/>
<sequence>MQDLIKLNRDIFDMANEENNLYKAPEGLSEGLIRQISKDKNEPEWMLNKRLRALELFNQTPLPNWGPDLSKLDLSKISFYVRPDSVKNSRSWDEVPQDIKKTFERLGIPEAEREALAGAGAQYDSNVVYHNLKKEWDDKGVIFEDCDVALQKYPKLMKEYFMNKCIPINDHKFIMLHASVWSGGTFIYVPKNVRVDIPLQAYFRMNSKKMGQFEHTLIIADEGSEVSYIEGCSSPVYNPNSIHAGCVEIYVKKNARVRYSSIENWSKNTYNLNTKRAIVEENGIIEWISGNMGSGVTMLYPSSILKGRNSKADHISIAFAGKGQNQDTGAKVFHLNVNTSSNIQSKSISIDGGTTSYRGLVKINKGCKGSRSSVECDALMIDNKSISNTYPFIDVKEKNVDVAHEATVGKISDEQIFYLMSRGLNEEQAKQIVVSGFIEPIIKQLPLEYAAELNKLIELEMEGSLG</sequence>
<name>A0A0G0FIJ1_9BACT</name>
<comment type="similarity">
    <text evidence="1">Belongs to the iron-sulfur cluster assembly SufBD family.</text>
</comment>
<dbReference type="InterPro" id="IPR045595">
    <property type="entry name" value="SufBD_N"/>
</dbReference>
<dbReference type="GO" id="GO:0016226">
    <property type="term" value="P:iron-sulfur cluster assembly"/>
    <property type="evidence" value="ECO:0007669"/>
    <property type="project" value="InterPro"/>
</dbReference>
<gene>
    <name evidence="4" type="ORF">US31_C0017G0006</name>
</gene>
<evidence type="ECO:0000313" key="4">
    <source>
        <dbReference type="EMBL" id="KKQ17612.1"/>
    </source>
</evidence>
<evidence type="ECO:0000256" key="1">
    <source>
        <dbReference type="ARBA" id="ARBA00043967"/>
    </source>
</evidence>
<dbReference type="EMBL" id="LBSM01000017">
    <property type="protein sequence ID" value="KKQ17612.1"/>
    <property type="molecule type" value="Genomic_DNA"/>
</dbReference>